<dbReference type="Proteomes" id="UP000627292">
    <property type="component" value="Unassembled WGS sequence"/>
</dbReference>
<name>A0A917MZL6_9BACT</name>
<reference evidence="1" key="2">
    <citation type="submission" date="2020-09" db="EMBL/GenBank/DDBJ databases">
        <authorList>
            <person name="Sun Q."/>
            <person name="Zhou Y."/>
        </authorList>
    </citation>
    <scope>NUCLEOTIDE SEQUENCE</scope>
    <source>
        <strain evidence="1">CGMCC 1.15290</strain>
    </source>
</reference>
<organism evidence="1 2">
    <name type="scientific">Filimonas zeae</name>
    <dbReference type="NCBI Taxonomy" id="1737353"/>
    <lineage>
        <taxon>Bacteria</taxon>
        <taxon>Pseudomonadati</taxon>
        <taxon>Bacteroidota</taxon>
        <taxon>Chitinophagia</taxon>
        <taxon>Chitinophagales</taxon>
        <taxon>Chitinophagaceae</taxon>
        <taxon>Filimonas</taxon>
    </lineage>
</organism>
<protein>
    <submittedName>
        <fullName evidence="1">Uncharacterized protein</fullName>
    </submittedName>
</protein>
<dbReference type="EMBL" id="BMIB01000004">
    <property type="protein sequence ID" value="GGH76159.1"/>
    <property type="molecule type" value="Genomic_DNA"/>
</dbReference>
<accession>A0A917MZL6</accession>
<evidence type="ECO:0000313" key="1">
    <source>
        <dbReference type="EMBL" id="GGH76159.1"/>
    </source>
</evidence>
<keyword evidence="2" id="KW-1185">Reference proteome</keyword>
<reference evidence="1" key="1">
    <citation type="journal article" date="2014" name="Int. J. Syst. Evol. Microbiol.">
        <title>Complete genome sequence of Corynebacterium casei LMG S-19264T (=DSM 44701T), isolated from a smear-ripened cheese.</title>
        <authorList>
            <consortium name="US DOE Joint Genome Institute (JGI-PGF)"/>
            <person name="Walter F."/>
            <person name="Albersmeier A."/>
            <person name="Kalinowski J."/>
            <person name="Ruckert C."/>
        </authorList>
    </citation>
    <scope>NUCLEOTIDE SEQUENCE</scope>
    <source>
        <strain evidence="1">CGMCC 1.15290</strain>
    </source>
</reference>
<comment type="caution">
    <text evidence="1">The sequence shown here is derived from an EMBL/GenBank/DDBJ whole genome shotgun (WGS) entry which is preliminary data.</text>
</comment>
<dbReference type="RefSeq" id="WP_188955767.1">
    <property type="nucleotide sequence ID" value="NZ_BMIB01000004.1"/>
</dbReference>
<dbReference type="AlphaFoldDB" id="A0A917MZL6"/>
<proteinExistence type="predicted"/>
<sequence>MFSAPVATNATNFYTATNTGSKIEDAAKLQNINQKAIAKRIEAANMIYFKTPEGKYGIIYIVGEQTDSDEQVYLSIIIKRQPWLRLVSCF</sequence>
<gene>
    <name evidence="1" type="ORF">GCM10011379_40580</name>
</gene>
<evidence type="ECO:0000313" key="2">
    <source>
        <dbReference type="Proteomes" id="UP000627292"/>
    </source>
</evidence>